<protein>
    <submittedName>
        <fullName evidence="7">Oxygen-insensitive NADPH nitroreductase</fullName>
        <ecNumber evidence="7">1.-.-.-</ecNumber>
    </submittedName>
</protein>
<accession>A0A0U5L286</accession>
<keyword evidence="8" id="KW-1185">Reference proteome</keyword>
<evidence type="ECO:0000256" key="5">
    <source>
        <dbReference type="PIRNR" id="PIRNR005426"/>
    </source>
</evidence>
<dbReference type="Gene3D" id="3.40.109.10">
    <property type="entry name" value="NADH Oxidase"/>
    <property type="match status" value="1"/>
</dbReference>
<keyword evidence="3 5" id="KW-0288">FMN</keyword>
<dbReference type="AlphaFoldDB" id="A0A0U5L286"/>
<evidence type="ECO:0000313" key="7">
    <source>
        <dbReference type="EMBL" id="CUU23480.1"/>
    </source>
</evidence>
<dbReference type="EMBL" id="LN907827">
    <property type="protein sequence ID" value="CUU23480.1"/>
    <property type="molecule type" value="Genomic_DNA"/>
</dbReference>
<proteinExistence type="inferred from homology"/>
<keyword evidence="2 5" id="KW-0285">Flavoprotein</keyword>
<dbReference type="PIRSF" id="PIRSF005426">
    <property type="entry name" value="Frp"/>
    <property type="match status" value="1"/>
</dbReference>
<dbReference type="InterPro" id="IPR029479">
    <property type="entry name" value="Nitroreductase"/>
</dbReference>
<dbReference type="CDD" id="cd02146">
    <property type="entry name" value="NfsA-like"/>
    <property type="match status" value="1"/>
</dbReference>
<dbReference type="OrthoDB" id="3181400at2"/>
<name>A0A0U5L286_9GAMM</name>
<dbReference type="Pfam" id="PF00881">
    <property type="entry name" value="Nitroreductase"/>
    <property type="match status" value="1"/>
</dbReference>
<dbReference type="Proteomes" id="UP000059419">
    <property type="component" value="Chromosome 1"/>
</dbReference>
<dbReference type="PANTHER" id="PTHR43425">
    <property type="entry name" value="OXYGEN-INSENSITIVE NADPH NITROREDUCTASE"/>
    <property type="match status" value="1"/>
</dbReference>
<reference evidence="8" key="1">
    <citation type="submission" date="2015-11" db="EMBL/GenBank/DDBJ databases">
        <authorList>
            <person name="Blom J."/>
        </authorList>
    </citation>
    <scope>NUCLEOTIDE SEQUENCE [LARGE SCALE GENOMIC DNA]</scope>
</reference>
<evidence type="ECO:0000256" key="2">
    <source>
        <dbReference type="ARBA" id="ARBA00022630"/>
    </source>
</evidence>
<organism evidence="7 8">
    <name type="scientific">Duffyella gerundensis</name>
    <dbReference type="NCBI Taxonomy" id="1619313"/>
    <lineage>
        <taxon>Bacteria</taxon>
        <taxon>Pseudomonadati</taxon>
        <taxon>Pseudomonadota</taxon>
        <taxon>Gammaproteobacteria</taxon>
        <taxon>Enterobacterales</taxon>
        <taxon>Erwiniaceae</taxon>
        <taxon>Duffyella</taxon>
    </lineage>
</organism>
<evidence type="ECO:0000256" key="1">
    <source>
        <dbReference type="ARBA" id="ARBA00008366"/>
    </source>
</evidence>
<dbReference type="SUPFAM" id="SSF55469">
    <property type="entry name" value="FMN-dependent nitroreductase-like"/>
    <property type="match status" value="1"/>
</dbReference>
<keyword evidence="4 5" id="KW-0560">Oxidoreductase</keyword>
<dbReference type="NCBIfam" id="NF008033">
    <property type="entry name" value="PRK10765.1"/>
    <property type="match status" value="1"/>
</dbReference>
<dbReference type="GO" id="GO:0016491">
    <property type="term" value="F:oxidoreductase activity"/>
    <property type="evidence" value="ECO:0007669"/>
    <property type="project" value="UniProtKB-UniRule"/>
</dbReference>
<dbReference type="PATRIC" id="fig|1619313.3.peg.1290"/>
<sequence>MTPTIELLCSHRSVRAFTDREVSEETRQAIIAAAQSASTSSFLQCSSIVRITDRAMREKLVELTGGQEWVGSAPEFWVFCADFNRHQQIVPDAQLGRAEQLLLGCVDTALMAQNAMVAAESLDMGGVFIGGIRNNIAEVTELLQLPKFVLPLFGFCLGWPESHPDVKPRMPQAMLVHENHYQPVDKQVLAEYDRQLNDYYHQRDSNQRSETWSGLIERLIMKETRPFILDYLHQQGWATK</sequence>
<comment type="similarity">
    <text evidence="1 5">Belongs to the flavin oxidoreductase frp family.</text>
</comment>
<dbReference type="InterPro" id="IPR000415">
    <property type="entry name" value="Nitroreductase-like"/>
</dbReference>
<dbReference type="EC" id="1.-.-.-" evidence="7"/>
<dbReference type="PANTHER" id="PTHR43425:SF2">
    <property type="entry name" value="OXYGEN-INSENSITIVE NADPH NITROREDUCTASE"/>
    <property type="match status" value="1"/>
</dbReference>
<dbReference type="STRING" id="1619313.EM595_1246"/>
<evidence type="ECO:0000259" key="6">
    <source>
        <dbReference type="Pfam" id="PF00881"/>
    </source>
</evidence>
<dbReference type="InterPro" id="IPR016446">
    <property type="entry name" value="Flavin_OxRdtase_Frp"/>
</dbReference>
<gene>
    <name evidence="7" type="primary">nfsA</name>
    <name evidence="7" type="ORF">EM595_1246</name>
</gene>
<dbReference type="KEGG" id="ege:EM595_1246"/>
<dbReference type="RefSeq" id="WP_067429098.1">
    <property type="nucleotide sequence ID" value="NZ_LN907827.1"/>
</dbReference>
<evidence type="ECO:0000256" key="4">
    <source>
        <dbReference type="ARBA" id="ARBA00023002"/>
    </source>
</evidence>
<feature type="domain" description="Nitroreductase" evidence="6">
    <location>
        <begin position="10"/>
        <end position="159"/>
    </location>
</feature>
<evidence type="ECO:0000256" key="3">
    <source>
        <dbReference type="ARBA" id="ARBA00022643"/>
    </source>
</evidence>
<evidence type="ECO:0000313" key="8">
    <source>
        <dbReference type="Proteomes" id="UP000059419"/>
    </source>
</evidence>
<keyword evidence="5" id="KW-0521">NADP</keyword>